<comment type="similarity">
    <text evidence="1 6">Belongs to the NusB family.</text>
</comment>
<dbReference type="Pfam" id="PF01029">
    <property type="entry name" value="NusB"/>
    <property type="match status" value="1"/>
</dbReference>
<dbReference type="InterPro" id="IPR035926">
    <property type="entry name" value="NusB-like_sf"/>
</dbReference>
<dbReference type="PANTHER" id="PTHR11078:SF3">
    <property type="entry name" value="ANTITERMINATION NUSB DOMAIN-CONTAINING PROTEIN"/>
    <property type="match status" value="1"/>
</dbReference>
<evidence type="ECO:0000256" key="5">
    <source>
        <dbReference type="ARBA" id="ARBA00023163"/>
    </source>
</evidence>
<gene>
    <name evidence="6 8" type="primary">nusB</name>
    <name evidence="8" type="ORF">H9895_08170</name>
</gene>
<evidence type="ECO:0000256" key="1">
    <source>
        <dbReference type="ARBA" id="ARBA00005952"/>
    </source>
</evidence>
<reference evidence="8" key="1">
    <citation type="journal article" date="2021" name="PeerJ">
        <title>Extensive microbial diversity within the chicken gut microbiome revealed by metagenomics and culture.</title>
        <authorList>
            <person name="Gilroy R."/>
            <person name="Ravi A."/>
            <person name="Getino M."/>
            <person name="Pursley I."/>
            <person name="Horton D.L."/>
            <person name="Alikhan N.F."/>
            <person name="Baker D."/>
            <person name="Gharbi K."/>
            <person name="Hall N."/>
            <person name="Watson M."/>
            <person name="Adriaenssens E.M."/>
            <person name="Foster-Nyarko E."/>
            <person name="Jarju S."/>
            <person name="Secka A."/>
            <person name="Antonio M."/>
            <person name="Oren A."/>
            <person name="Chaudhuri R.R."/>
            <person name="La Ragione R."/>
            <person name="Hildebrand F."/>
            <person name="Pallen M.J."/>
        </authorList>
    </citation>
    <scope>NUCLEOTIDE SEQUENCE</scope>
    <source>
        <strain evidence="8">CHK169-2315</strain>
    </source>
</reference>
<dbReference type="Gene3D" id="1.10.940.10">
    <property type="entry name" value="NusB-like"/>
    <property type="match status" value="1"/>
</dbReference>
<dbReference type="EMBL" id="DXHX01000123">
    <property type="protein sequence ID" value="HIV75035.1"/>
    <property type="molecule type" value="Genomic_DNA"/>
</dbReference>
<dbReference type="NCBIfam" id="TIGR01951">
    <property type="entry name" value="nusB"/>
    <property type="match status" value="1"/>
</dbReference>
<dbReference type="GO" id="GO:0005829">
    <property type="term" value="C:cytosol"/>
    <property type="evidence" value="ECO:0007669"/>
    <property type="project" value="TreeGrafter"/>
</dbReference>
<dbReference type="SUPFAM" id="SSF48013">
    <property type="entry name" value="NusB-like"/>
    <property type="match status" value="1"/>
</dbReference>
<keyword evidence="2 6" id="KW-0889">Transcription antitermination</keyword>
<dbReference type="InterPro" id="IPR006027">
    <property type="entry name" value="NusB_RsmB_TIM44"/>
</dbReference>
<protein>
    <recommendedName>
        <fullName evidence="6">Transcription antitermination protein NusB</fullName>
    </recommendedName>
    <alternativeName>
        <fullName evidence="6">Antitermination factor NusB</fullName>
    </alternativeName>
</protein>
<keyword evidence="5 6" id="KW-0804">Transcription</keyword>
<accession>A0A9D1PNK6</accession>
<evidence type="ECO:0000313" key="8">
    <source>
        <dbReference type="EMBL" id="HIV75035.1"/>
    </source>
</evidence>
<dbReference type="PANTHER" id="PTHR11078">
    <property type="entry name" value="N UTILIZATION SUBSTANCE PROTEIN B-RELATED"/>
    <property type="match status" value="1"/>
</dbReference>
<dbReference type="InterPro" id="IPR011605">
    <property type="entry name" value="NusB_fam"/>
</dbReference>
<proteinExistence type="inferred from homology"/>
<dbReference type="GO" id="GO:0031564">
    <property type="term" value="P:transcription antitermination"/>
    <property type="evidence" value="ECO:0007669"/>
    <property type="project" value="UniProtKB-KW"/>
</dbReference>
<dbReference type="HAMAP" id="MF_00073">
    <property type="entry name" value="NusB"/>
    <property type="match status" value="1"/>
</dbReference>
<keyword evidence="4 6" id="KW-0805">Transcription regulation</keyword>
<comment type="function">
    <text evidence="6">Involved in transcription antitermination. Required for transcription of ribosomal RNA (rRNA) genes. Binds specifically to the boxA antiterminator sequence of the ribosomal RNA (rrn) operons.</text>
</comment>
<dbReference type="GO" id="GO:0003723">
    <property type="term" value="F:RNA binding"/>
    <property type="evidence" value="ECO:0007669"/>
    <property type="project" value="UniProtKB-UniRule"/>
</dbReference>
<evidence type="ECO:0000256" key="6">
    <source>
        <dbReference type="HAMAP-Rule" id="MF_00073"/>
    </source>
</evidence>
<comment type="caution">
    <text evidence="8">The sequence shown here is derived from an EMBL/GenBank/DDBJ whole genome shotgun (WGS) entry which is preliminary data.</text>
</comment>
<evidence type="ECO:0000256" key="4">
    <source>
        <dbReference type="ARBA" id="ARBA00023015"/>
    </source>
</evidence>
<keyword evidence="3 6" id="KW-0694">RNA-binding</keyword>
<evidence type="ECO:0000256" key="3">
    <source>
        <dbReference type="ARBA" id="ARBA00022884"/>
    </source>
</evidence>
<reference evidence="8" key="2">
    <citation type="submission" date="2021-04" db="EMBL/GenBank/DDBJ databases">
        <authorList>
            <person name="Gilroy R."/>
        </authorList>
    </citation>
    <scope>NUCLEOTIDE SEQUENCE</scope>
    <source>
        <strain evidence="8">CHK169-2315</strain>
    </source>
</reference>
<evidence type="ECO:0000259" key="7">
    <source>
        <dbReference type="Pfam" id="PF01029"/>
    </source>
</evidence>
<sequence>MERRAAREEAFKLLFSVDLNEEGVTEEHIEETFVKTIVHGVIAYKEDVDNMLKEHLTNWTIDRIALVEKTILRIAIYEIKHVDDVPTAVSINEAVELAHKYGDEKSGKFINGVLAKLIK</sequence>
<dbReference type="AlphaFoldDB" id="A0A9D1PNK6"/>
<dbReference type="GO" id="GO:0006353">
    <property type="term" value="P:DNA-templated transcription termination"/>
    <property type="evidence" value="ECO:0007669"/>
    <property type="project" value="UniProtKB-UniRule"/>
</dbReference>
<feature type="domain" description="NusB/RsmB/TIM44" evidence="7">
    <location>
        <begin position="5"/>
        <end position="119"/>
    </location>
</feature>
<dbReference type="Proteomes" id="UP000823937">
    <property type="component" value="Unassembled WGS sequence"/>
</dbReference>
<evidence type="ECO:0000256" key="2">
    <source>
        <dbReference type="ARBA" id="ARBA00022814"/>
    </source>
</evidence>
<name>A0A9D1PNK6_9BACI</name>
<organism evidence="8 9">
    <name type="scientific">Candidatus Pseudogracilibacillus intestinigallinarum</name>
    <dbReference type="NCBI Taxonomy" id="2838742"/>
    <lineage>
        <taxon>Bacteria</taxon>
        <taxon>Bacillati</taxon>
        <taxon>Bacillota</taxon>
        <taxon>Bacilli</taxon>
        <taxon>Bacillales</taxon>
        <taxon>Bacillaceae</taxon>
        <taxon>Pseudogracilibacillus</taxon>
    </lineage>
</organism>
<evidence type="ECO:0000313" key="9">
    <source>
        <dbReference type="Proteomes" id="UP000823937"/>
    </source>
</evidence>